<dbReference type="EMBL" id="JAGIBU010000007">
    <property type="protein sequence ID" value="MBS7825146.1"/>
    <property type="molecule type" value="Genomic_DNA"/>
</dbReference>
<accession>A0A162UZB1</accession>
<dbReference type="GeneID" id="58264218"/>
<name>A0A162UZB1_9GAMM</name>
<dbReference type="Pfam" id="PF12986">
    <property type="entry name" value="DUF3870"/>
    <property type="match status" value="1"/>
</dbReference>
<sequence>MGVTKTVFIAGYARLPQGMAAKHMFESMTITAEIEPKYGVILAADCTLITELGKNFIRQLLRGYSLNDGIEGLIDAVHQSYKGKATSALIAALRDLDHQYHSMHKG</sequence>
<feature type="domain" description="DUF3870" evidence="1">
    <location>
        <begin position="8"/>
        <end position="100"/>
    </location>
</feature>
<gene>
    <name evidence="2" type="ORF">J7561_08015</name>
</gene>
<dbReference type="AlphaFoldDB" id="A0A162UZB1"/>
<dbReference type="InterPro" id="IPR024617">
    <property type="entry name" value="DUF3870"/>
</dbReference>
<evidence type="ECO:0000313" key="3">
    <source>
        <dbReference type="Proteomes" id="UP000680020"/>
    </source>
</evidence>
<evidence type="ECO:0000313" key="2">
    <source>
        <dbReference type="EMBL" id="MBS7825146.1"/>
    </source>
</evidence>
<protein>
    <submittedName>
        <fullName evidence="2">DUF3870 domain-containing protein</fullName>
    </submittedName>
</protein>
<evidence type="ECO:0000259" key="1">
    <source>
        <dbReference type="Pfam" id="PF12986"/>
    </source>
</evidence>
<proteinExistence type="predicted"/>
<reference evidence="2" key="1">
    <citation type="submission" date="2021-03" db="EMBL/GenBank/DDBJ databases">
        <title>Identification and antibiotic profiling of Wohlfahrtiimonas chitiniclastica, an underestimated human pathogen.</title>
        <authorList>
            <person name="Kopf A."/>
            <person name="Bunk B."/>
            <person name="Coldewey S."/>
            <person name="Gunzer F."/>
            <person name="Riedel T."/>
            <person name="Schroettner P."/>
        </authorList>
    </citation>
    <scope>NUCLEOTIDE SEQUENCE</scope>
    <source>
        <strain evidence="2">DSM 100917</strain>
    </source>
</reference>
<dbReference type="Proteomes" id="UP000680020">
    <property type="component" value="Unassembled WGS sequence"/>
</dbReference>
<dbReference type="RefSeq" id="WP_008316621.1">
    <property type="nucleotide sequence ID" value="NZ_CP115969.1"/>
</dbReference>
<comment type="caution">
    <text evidence="2">The sequence shown here is derived from an EMBL/GenBank/DDBJ whole genome shotgun (WGS) entry which is preliminary data.</text>
</comment>
<organism evidence="2 3">
    <name type="scientific">Wohlfahrtiimonas chitiniclastica</name>
    <dbReference type="NCBI Taxonomy" id="400946"/>
    <lineage>
        <taxon>Bacteria</taxon>
        <taxon>Pseudomonadati</taxon>
        <taxon>Pseudomonadota</taxon>
        <taxon>Gammaproteobacteria</taxon>
        <taxon>Cardiobacteriales</taxon>
        <taxon>Ignatzschineriaceae</taxon>
        <taxon>Wohlfahrtiimonas</taxon>
    </lineage>
</organism>